<comment type="similarity">
    <text evidence="1">Belongs to the pseudouridine synthase TruD family.</text>
</comment>
<evidence type="ECO:0000259" key="4">
    <source>
        <dbReference type="PROSITE" id="PS50984"/>
    </source>
</evidence>
<reference evidence="5 6" key="1">
    <citation type="journal article" date="2016" name="Nat. Commun.">
        <title>Thousands of microbial genomes shed light on interconnected biogeochemical processes in an aquifer system.</title>
        <authorList>
            <person name="Anantharaman K."/>
            <person name="Brown C.T."/>
            <person name="Hug L.A."/>
            <person name="Sharon I."/>
            <person name="Castelle C.J."/>
            <person name="Probst A.J."/>
            <person name="Thomas B.C."/>
            <person name="Singh A."/>
            <person name="Wilkins M.J."/>
            <person name="Karaoz U."/>
            <person name="Brodie E.L."/>
            <person name="Williams K.H."/>
            <person name="Hubbard S.S."/>
            <person name="Banfield J.F."/>
        </authorList>
    </citation>
    <scope>NUCLEOTIDE SEQUENCE [LARGE SCALE GENOMIC DNA]</scope>
</reference>
<feature type="domain" description="TRUD" evidence="4">
    <location>
        <begin position="205"/>
        <end position="329"/>
    </location>
</feature>
<evidence type="ECO:0000313" key="6">
    <source>
        <dbReference type="Proteomes" id="UP000177785"/>
    </source>
</evidence>
<keyword evidence="3" id="KW-0413">Isomerase</keyword>
<dbReference type="GO" id="GO:0001522">
    <property type="term" value="P:pseudouridine synthesis"/>
    <property type="evidence" value="ECO:0007669"/>
    <property type="project" value="InterPro"/>
</dbReference>
<dbReference type="AlphaFoldDB" id="A0A1G2G4Q6"/>
<dbReference type="Gene3D" id="3.30.2350.20">
    <property type="entry name" value="TruD, catalytic domain"/>
    <property type="match status" value="1"/>
</dbReference>
<comment type="caution">
    <text evidence="5">The sequence shown here is derived from an EMBL/GenBank/DDBJ whole genome shotgun (WGS) entry which is preliminary data.</text>
</comment>
<dbReference type="PROSITE" id="PS50984">
    <property type="entry name" value="TRUD"/>
    <property type="match status" value="1"/>
</dbReference>
<dbReference type="SUPFAM" id="SSF55120">
    <property type="entry name" value="Pseudouridine synthase"/>
    <property type="match status" value="1"/>
</dbReference>
<dbReference type="InterPro" id="IPR011760">
    <property type="entry name" value="PsdUridine_synth_TruD_insert"/>
</dbReference>
<sequence length="473" mass="53894">MAQRKELETAELAFLQKEYRKNPVLFKPGTFIEDAKTLEPFGIHIPGKASFPTGYPKLWPQDFIVEEILSDGSLTTPYTGDLTSTSENQTGETVFATLVKCGLSTIEALEEIAAASSSGDPHIGFAGIKDKDAITAQRISIRQKPLTEIMTLRSPYFFLKDITTGKGFIDKGNLSGNRFTILVRTADPIDSEQLLAHIQKISREGFYNFFYLQRFGTPRLINYYWGMLILKGQYERAVRSIIGEPTERELPFFHAYRKELGTHFGDWQWIKNKIAPLPLMLREEMKMVSYLEKNPQDFRGALQQIPEQITLWVFAFSSLLFNMKISSYLADGQEPPEKLPFFLDRNKVSWEPYQKMLTELDMYPADFAYIRPYPQITLRPRSANTKESVKMHSAKIIPEGVVLEFSLSKGAYATTFLSHFFNLISGAPPTNLPDSIIDLKAELEEEPLKDTLQYFQKVAYSKKENRFGGFGLG</sequence>
<evidence type="ECO:0000256" key="2">
    <source>
        <dbReference type="ARBA" id="ARBA00022694"/>
    </source>
</evidence>
<dbReference type="Pfam" id="PF01142">
    <property type="entry name" value="TruD"/>
    <property type="match status" value="1"/>
</dbReference>
<dbReference type="InterPro" id="IPR020119">
    <property type="entry name" value="PsdUridine_synth_TruD_CS"/>
</dbReference>
<dbReference type="PROSITE" id="PS01268">
    <property type="entry name" value="UPF0024"/>
    <property type="match status" value="1"/>
</dbReference>
<gene>
    <name evidence="5" type="ORF">A2756_03620</name>
</gene>
<dbReference type="GO" id="GO:0140098">
    <property type="term" value="F:catalytic activity, acting on RNA"/>
    <property type="evidence" value="ECO:0007669"/>
    <property type="project" value="UniProtKB-ARBA"/>
</dbReference>
<dbReference type="GO" id="GO:0009982">
    <property type="term" value="F:pseudouridine synthase activity"/>
    <property type="evidence" value="ECO:0007669"/>
    <property type="project" value="InterPro"/>
</dbReference>
<dbReference type="PANTHER" id="PTHR13326:SF21">
    <property type="entry name" value="PSEUDOURIDYLATE SYNTHASE PUS7L"/>
    <property type="match status" value="1"/>
</dbReference>
<dbReference type="Proteomes" id="UP000177785">
    <property type="component" value="Unassembled WGS sequence"/>
</dbReference>
<evidence type="ECO:0000313" key="5">
    <source>
        <dbReference type="EMBL" id="OGZ44930.1"/>
    </source>
</evidence>
<dbReference type="STRING" id="1802115.A2756_03620"/>
<dbReference type="EMBL" id="MHNL01000011">
    <property type="protein sequence ID" value="OGZ44930.1"/>
    <property type="molecule type" value="Genomic_DNA"/>
</dbReference>
<dbReference type="GO" id="GO:0008033">
    <property type="term" value="P:tRNA processing"/>
    <property type="evidence" value="ECO:0007669"/>
    <property type="project" value="UniProtKB-KW"/>
</dbReference>
<protein>
    <recommendedName>
        <fullName evidence="4">TRUD domain-containing protein</fullName>
    </recommendedName>
</protein>
<dbReference type="PANTHER" id="PTHR13326">
    <property type="entry name" value="TRNA PSEUDOURIDINE SYNTHASE D"/>
    <property type="match status" value="1"/>
</dbReference>
<dbReference type="GO" id="GO:0003723">
    <property type="term" value="F:RNA binding"/>
    <property type="evidence" value="ECO:0007669"/>
    <property type="project" value="InterPro"/>
</dbReference>
<dbReference type="InterPro" id="IPR001656">
    <property type="entry name" value="PsdUridine_synth_TruD"/>
</dbReference>
<accession>A0A1G2G4Q6</accession>
<dbReference type="InterPro" id="IPR020103">
    <property type="entry name" value="PsdUridine_synth_cat_dom_sf"/>
</dbReference>
<keyword evidence="2" id="KW-0819">tRNA processing</keyword>
<dbReference type="InterPro" id="IPR042214">
    <property type="entry name" value="TruD_catalytic"/>
</dbReference>
<name>A0A1G2G4Q6_9BACT</name>
<organism evidence="5 6">
    <name type="scientific">Candidatus Ryanbacteria bacterium RIFCSPHIGHO2_01_FULL_48_27</name>
    <dbReference type="NCBI Taxonomy" id="1802115"/>
    <lineage>
        <taxon>Bacteria</taxon>
        <taxon>Candidatus Ryaniibacteriota</taxon>
    </lineage>
</organism>
<proteinExistence type="inferred from homology"/>
<evidence type="ECO:0000256" key="3">
    <source>
        <dbReference type="ARBA" id="ARBA00023235"/>
    </source>
</evidence>
<evidence type="ECO:0000256" key="1">
    <source>
        <dbReference type="ARBA" id="ARBA00007953"/>
    </source>
</evidence>